<dbReference type="RefSeq" id="WP_010880333.1">
    <property type="nucleotide sequence ID" value="NC_000918.1"/>
</dbReference>
<evidence type="ECO:0000259" key="2">
    <source>
        <dbReference type="PROSITE" id="PS50887"/>
    </source>
</evidence>
<dbReference type="PATRIC" id="fig|224324.8.peg.461"/>
<dbReference type="Proteomes" id="UP000000798">
    <property type="component" value="Chromosome"/>
</dbReference>
<dbReference type="GO" id="GO:0061939">
    <property type="term" value="P:c-di-GMP signaling"/>
    <property type="evidence" value="ECO:0000318"/>
    <property type="project" value="GO_Central"/>
</dbReference>
<keyword evidence="1" id="KW-0812">Transmembrane</keyword>
<dbReference type="OrthoDB" id="9805474at2"/>
<keyword evidence="1" id="KW-0472">Membrane</keyword>
<dbReference type="KEGG" id="aae:aq_563"/>
<dbReference type="InterPro" id="IPR043128">
    <property type="entry name" value="Rev_trsase/Diguanyl_cyclase"/>
</dbReference>
<dbReference type="CDD" id="cd01949">
    <property type="entry name" value="GGDEF"/>
    <property type="match status" value="1"/>
</dbReference>
<protein>
    <recommendedName>
        <fullName evidence="2">GGDEF domain-containing protein</fullName>
    </recommendedName>
</protein>
<dbReference type="eggNOG" id="COG2199">
    <property type="taxonomic scope" value="Bacteria"/>
</dbReference>
<dbReference type="Gene3D" id="3.30.70.270">
    <property type="match status" value="1"/>
</dbReference>
<feature type="transmembrane region" description="Helical" evidence="1">
    <location>
        <begin position="170"/>
        <end position="194"/>
    </location>
</feature>
<dbReference type="AlphaFoldDB" id="O66835"/>
<dbReference type="EMBL" id="AE000657">
    <property type="protein sequence ID" value="AAC06808.1"/>
    <property type="molecule type" value="Genomic_DNA"/>
</dbReference>
<dbReference type="PIR" id="G70350">
    <property type="entry name" value="G70350"/>
</dbReference>
<evidence type="ECO:0000256" key="1">
    <source>
        <dbReference type="SAM" id="Phobius"/>
    </source>
</evidence>
<dbReference type="InterPro" id="IPR000160">
    <property type="entry name" value="GGDEF_dom"/>
</dbReference>
<evidence type="ECO:0000313" key="4">
    <source>
        <dbReference type="Proteomes" id="UP000000798"/>
    </source>
</evidence>
<dbReference type="PROSITE" id="PS50887">
    <property type="entry name" value="GGDEF"/>
    <property type="match status" value="1"/>
</dbReference>
<dbReference type="InterPro" id="IPR052163">
    <property type="entry name" value="DGC-Regulatory_Protein"/>
</dbReference>
<feature type="transmembrane region" description="Helical" evidence="1">
    <location>
        <begin position="6"/>
        <end position="28"/>
    </location>
</feature>
<dbReference type="FunFam" id="3.30.70.270:FF:000001">
    <property type="entry name" value="Diguanylate cyclase domain protein"/>
    <property type="match status" value="1"/>
</dbReference>
<dbReference type="PANTHER" id="PTHR46663">
    <property type="entry name" value="DIGUANYLATE CYCLASE DGCT-RELATED"/>
    <property type="match status" value="1"/>
</dbReference>
<keyword evidence="1" id="KW-1133">Transmembrane helix</keyword>
<name>O66835_AQUAE</name>
<dbReference type="InterPro" id="IPR029787">
    <property type="entry name" value="Nucleotide_cyclase"/>
</dbReference>
<dbReference type="SUPFAM" id="SSF55073">
    <property type="entry name" value="Nucleotide cyclase"/>
    <property type="match status" value="1"/>
</dbReference>
<feature type="domain" description="GGDEF" evidence="2">
    <location>
        <begin position="475"/>
        <end position="610"/>
    </location>
</feature>
<dbReference type="GO" id="GO:0052621">
    <property type="term" value="F:diguanylate cyclase activity"/>
    <property type="evidence" value="ECO:0000318"/>
    <property type="project" value="GO_Central"/>
</dbReference>
<dbReference type="Pfam" id="PF00990">
    <property type="entry name" value="GGDEF"/>
    <property type="match status" value="1"/>
</dbReference>
<dbReference type="SMART" id="SM00267">
    <property type="entry name" value="GGDEF"/>
    <property type="match status" value="1"/>
</dbReference>
<dbReference type="Gene3D" id="3.30.450.290">
    <property type="match status" value="1"/>
</dbReference>
<dbReference type="HOGENOM" id="CLU_448291_0_0_0"/>
<gene>
    <name evidence="3" type="ordered locus">aq_563</name>
</gene>
<dbReference type="PANTHER" id="PTHR46663:SF2">
    <property type="entry name" value="GGDEF DOMAIN-CONTAINING PROTEIN"/>
    <property type="match status" value="1"/>
</dbReference>
<sequence length="618" mass="71236">MRHNLLLKLLALWGVSLTILLVFALIFIRKSTLKPAKDRALTTAQLVRDALTTLMVSNAMDKREIFLEEIKKVQGLKEIRVIRGEAVVKQYGPGLYSERPKDPLEKEVLATGKVKEEILEDINRVLYRVIIPYKAEPSPILNCMQCHKVKPGEVLGAVSITMDLTPYRNFGFFIFFSLGAIALTVAFITFLIVYGNIKNVSTFIDELDKVFSAFEKGIFYERLSLETLKGEIKDFGKKINKVLDILDNAFKDIREKVYALLGYSIMETENELRDTEKVIDELVRISQFKRTIELDNSLEEVYKRLESVLSNYMSLDKFSIYEVTDDNRIKKVAVHGRELWCSEIILKDANECRAKRTGQDVDSEEFECVCPNFAYCANENSNKKYCYYCIPVNVGGKIGNVVQLVYERELKDFVKLLIPYIKGYLREATPVIESKKLMEKLKMQSYIDGLTGAFNRRFLEEIADKIVAQTLRRNSNLGILMIDVDFFKQVNDTYGHDAGDEVLRQIARVIKDNIRKADYLIRYGGEEFLVLLTDVKEGYAEKVAEKLRKIIEETPITLPNCQTIRKTVSIGISEFPKDCEGKFWKCVKFADVALYKAKEEGRNRVVRFKPEMWQEKEY</sequence>
<dbReference type="InParanoid" id="O66835"/>
<dbReference type="STRING" id="224324.aq_563"/>
<dbReference type="EnsemblBacteria" id="AAC06808">
    <property type="protein sequence ID" value="AAC06808"/>
    <property type="gene ID" value="aq_563"/>
</dbReference>
<evidence type="ECO:0000313" key="3">
    <source>
        <dbReference type="EMBL" id="AAC06808.1"/>
    </source>
</evidence>
<accession>O66835</accession>
<proteinExistence type="predicted"/>
<reference evidence="3 4" key="1">
    <citation type="journal article" date="1998" name="Nature">
        <title>The complete genome of the hyperthermophilic bacterium Aquifex aeolicus.</title>
        <authorList>
            <person name="Deckert G."/>
            <person name="Warren P.V."/>
            <person name="Gaasterland T."/>
            <person name="Young W.G."/>
            <person name="Lenox A.L."/>
            <person name="Graham D.E."/>
            <person name="Overbeek R."/>
            <person name="Snead M.A."/>
            <person name="Keller M."/>
            <person name="Aujay M."/>
            <person name="Huber R."/>
            <person name="Feldman R.A."/>
            <person name="Short J.M."/>
            <person name="Olson G.J."/>
            <person name="Swanson R.V."/>
        </authorList>
    </citation>
    <scope>NUCLEOTIDE SEQUENCE [LARGE SCALE GENOMIC DNA]</scope>
    <source>
        <strain evidence="3 4">VF5</strain>
    </source>
</reference>
<organism evidence="3 4">
    <name type="scientific">Aquifex aeolicus (strain VF5)</name>
    <dbReference type="NCBI Taxonomy" id="224324"/>
    <lineage>
        <taxon>Bacteria</taxon>
        <taxon>Pseudomonadati</taxon>
        <taxon>Aquificota</taxon>
        <taxon>Aquificia</taxon>
        <taxon>Aquificales</taxon>
        <taxon>Aquificaceae</taxon>
        <taxon>Aquifex</taxon>
    </lineage>
</organism>
<dbReference type="NCBIfam" id="TIGR00254">
    <property type="entry name" value="GGDEF"/>
    <property type="match status" value="1"/>
</dbReference>
<keyword evidence="4" id="KW-1185">Reference proteome</keyword>